<comment type="subcellular location">
    <subcellularLocation>
        <location evidence="1">Cell membrane</location>
        <topology evidence="1">Multi-pass membrane protein</topology>
    </subcellularLocation>
</comment>
<keyword evidence="8" id="KW-1185">Reference proteome</keyword>
<accession>A0ABV4BGF9</accession>
<keyword evidence="4 6" id="KW-1133">Transmembrane helix</keyword>
<evidence type="ECO:0000313" key="7">
    <source>
        <dbReference type="EMBL" id="MEY6432864.1"/>
    </source>
</evidence>
<evidence type="ECO:0000256" key="1">
    <source>
        <dbReference type="ARBA" id="ARBA00004651"/>
    </source>
</evidence>
<gene>
    <name evidence="7" type="ORF">ABC977_10635</name>
</gene>
<evidence type="ECO:0000256" key="3">
    <source>
        <dbReference type="ARBA" id="ARBA00022692"/>
    </source>
</evidence>
<dbReference type="Proteomes" id="UP001564408">
    <property type="component" value="Unassembled WGS sequence"/>
</dbReference>
<sequence length="121" mass="13157">MLHILLLLLVCQLVGEVVVRAAGIPFPGPVLGTMLLLLLLVLRRDIPARLERLADGILSHLSLLFVPAGVGVMLHLARIQTEWLPLLISLVVSTTLTLAVTALVFLGAMRWLRLHDTESGT</sequence>
<evidence type="ECO:0000313" key="8">
    <source>
        <dbReference type="Proteomes" id="UP001564408"/>
    </source>
</evidence>
<evidence type="ECO:0000256" key="2">
    <source>
        <dbReference type="ARBA" id="ARBA00022475"/>
    </source>
</evidence>
<dbReference type="InterPro" id="IPR005538">
    <property type="entry name" value="LrgA/CidA"/>
</dbReference>
<dbReference type="RefSeq" id="WP_369667250.1">
    <property type="nucleotide sequence ID" value="NZ_JBDKXB010000012.1"/>
</dbReference>
<keyword evidence="3 6" id="KW-0812">Transmembrane</keyword>
<evidence type="ECO:0000256" key="5">
    <source>
        <dbReference type="ARBA" id="ARBA00023136"/>
    </source>
</evidence>
<name>A0ABV4BGF9_9GAMM</name>
<organism evidence="7 8">
    <name type="scientific">Thioalkalicoccus limnaeus</name>
    <dbReference type="NCBI Taxonomy" id="120681"/>
    <lineage>
        <taxon>Bacteria</taxon>
        <taxon>Pseudomonadati</taxon>
        <taxon>Pseudomonadota</taxon>
        <taxon>Gammaproteobacteria</taxon>
        <taxon>Chromatiales</taxon>
        <taxon>Chromatiaceae</taxon>
        <taxon>Thioalkalicoccus</taxon>
    </lineage>
</organism>
<dbReference type="EMBL" id="JBDKXB010000012">
    <property type="protein sequence ID" value="MEY6432864.1"/>
    <property type="molecule type" value="Genomic_DNA"/>
</dbReference>
<protein>
    <submittedName>
        <fullName evidence="7">CidA/LrgA family protein</fullName>
    </submittedName>
</protein>
<feature type="transmembrane region" description="Helical" evidence="6">
    <location>
        <begin position="31"/>
        <end position="46"/>
    </location>
</feature>
<dbReference type="Pfam" id="PF03788">
    <property type="entry name" value="LrgA"/>
    <property type="match status" value="1"/>
</dbReference>
<keyword evidence="5 6" id="KW-0472">Membrane</keyword>
<feature type="transmembrane region" description="Helical" evidence="6">
    <location>
        <begin position="58"/>
        <end position="77"/>
    </location>
</feature>
<keyword evidence="2" id="KW-1003">Cell membrane</keyword>
<evidence type="ECO:0000256" key="6">
    <source>
        <dbReference type="SAM" id="Phobius"/>
    </source>
</evidence>
<dbReference type="PANTHER" id="PTHR33931">
    <property type="entry name" value="HOLIN-LIKE PROTEIN CIDA-RELATED"/>
    <property type="match status" value="1"/>
</dbReference>
<comment type="caution">
    <text evidence="7">The sequence shown here is derived from an EMBL/GenBank/DDBJ whole genome shotgun (WGS) entry which is preliminary data.</text>
</comment>
<feature type="transmembrane region" description="Helical" evidence="6">
    <location>
        <begin position="83"/>
        <end position="106"/>
    </location>
</feature>
<proteinExistence type="predicted"/>
<dbReference type="PANTHER" id="PTHR33931:SF2">
    <property type="entry name" value="HOLIN-LIKE PROTEIN CIDA"/>
    <property type="match status" value="1"/>
</dbReference>
<reference evidence="7 8" key="1">
    <citation type="submission" date="2024-05" db="EMBL/GenBank/DDBJ databases">
        <title>Genome Sequence and Characterization of the New Strain Purple Sulfur Bacterium of Genus Thioalkalicoccus.</title>
        <authorList>
            <person name="Bryantseva I.A."/>
            <person name="Kyndt J.A."/>
            <person name="Imhoff J.F."/>
        </authorList>
    </citation>
    <scope>NUCLEOTIDE SEQUENCE [LARGE SCALE GENOMIC DNA]</scope>
    <source>
        <strain evidence="7 8">Um2</strain>
    </source>
</reference>
<evidence type="ECO:0000256" key="4">
    <source>
        <dbReference type="ARBA" id="ARBA00022989"/>
    </source>
</evidence>